<evidence type="ECO:0000313" key="13">
    <source>
        <dbReference type="Proteomes" id="UP000298412"/>
    </source>
</evidence>
<gene>
    <name evidence="12" type="primary">yajC</name>
    <name evidence="12" type="ORF">E3O19_09675</name>
</gene>
<keyword evidence="6" id="KW-0653">Protein transport</keyword>
<evidence type="ECO:0000256" key="8">
    <source>
        <dbReference type="ARBA" id="ARBA00023010"/>
    </source>
</evidence>
<evidence type="ECO:0000313" key="12">
    <source>
        <dbReference type="EMBL" id="TFC15363.1"/>
    </source>
</evidence>
<feature type="region of interest" description="Disordered" evidence="10">
    <location>
        <begin position="88"/>
        <end position="109"/>
    </location>
</feature>
<dbReference type="GO" id="GO:0015031">
    <property type="term" value="P:protein transport"/>
    <property type="evidence" value="ECO:0007669"/>
    <property type="project" value="UniProtKB-KW"/>
</dbReference>
<keyword evidence="5 11" id="KW-0812">Transmembrane</keyword>
<evidence type="ECO:0000256" key="1">
    <source>
        <dbReference type="ARBA" id="ARBA00004162"/>
    </source>
</evidence>
<reference evidence="12 13" key="1">
    <citation type="submission" date="2019-03" db="EMBL/GenBank/DDBJ databases">
        <title>Genomics of glacier-inhabiting Cryobacterium strains.</title>
        <authorList>
            <person name="Liu Q."/>
            <person name="Xin Y.-H."/>
        </authorList>
    </citation>
    <scope>NUCLEOTIDE SEQUENCE [LARGE SCALE GENOMIC DNA]</scope>
    <source>
        <strain evidence="12 13">MDT1-3</strain>
    </source>
</reference>
<dbReference type="EMBL" id="SOFP01000046">
    <property type="protein sequence ID" value="TFC15363.1"/>
    <property type="molecule type" value="Genomic_DNA"/>
</dbReference>
<organism evidence="12 13">
    <name type="scientific">Cryobacterium algoritolerans</name>
    <dbReference type="NCBI Taxonomy" id="1259184"/>
    <lineage>
        <taxon>Bacteria</taxon>
        <taxon>Bacillati</taxon>
        <taxon>Actinomycetota</taxon>
        <taxon>Actinomycetes</taxon>
        <taxon>Micrococcales</taxon>
        <taxon>Microbacteriaceae</taxon>
        <taxon>Cryobacterium</taxon>
    </lineage>
</organism>
<comment type="similarity">
    <text evidence="2">Belongs to the YajC family.</text>
</comment>
<evidence type="ECO:0000256" key="9">
    <source>
        <dbReference type="ARBA" id="ARBA00023136"/>
    </source>
</evidence>
<protein>
    <submittedName>
        <fullName evidence="12">Preprotein translocase subunit YajC</fullName>
    </submittedName>
</protein>
<evidence type="ECO:0000256" key="7">
    <source>
        <dbReference type="ARBA" id="ARBA00022989"/>
    </source>
</evidence>
<dbReference type="Proteomes" id="UP000298412">
    <property type="component" value="Unassembled WGS sequence"/>
</dbReference>
<dbReference type="OrthoDB" id="3267178at2"/>
<name>A0A4R8WVE5_9MICO</name>
<dbReference type="PANTHER" id="PTHR33909">
    <property type="entry name" value="SEC TRANSLOCON ACCESSORY COMPLEX SUBUNIT YAJC"/>
    <property type="match status" value="1"/>
</dbReference>
<evidence type="ECO:0000256" key="11">
    <source>
        <dbReference type="SAM" id="Phobius"/>
    </source>
</evidence>
<comment type="subcellular location">
    <subcellularLocation>
        <location evidence="1">Cell membrane</location>
        <topology evidence="1">Single-pass membrane protein</topology>
    </subcellularLocation>
</comment>
<keyword evidence="3" id="KW-0813">Transport</keyword>
<sequence>MDPLTLVMLAVLAVLVFFMFRNGRKRQKDQAALQSQMVAGAEVMTNFGMYGTILSIDEEANKVALEIAPGTVVHLHRQTIARVVEPTVAESDSEVEPAPTAQLNQDNAIVMGEPEFGQRVTDADSDEEPKKGDA</sequence>
<proteinExistence type="inferred from homology"/>
<dbReference type="InterPro" id="IPR003849">
    <property type="entry name" value="Preprotein_translocase_YajC"/>
</dbReference>
<feature type="region of interest" description="Disordered" evidence="10">
    <location>
        <begin position="115"/>
        <end position="134"/>
    </location>
</feature>
<evidence type="ECO:0000256" key="6">
    <source>
        <dbReference type="ARBA" id="ARBA00022927"/>
    </source>
</evidence>
<dbReference type="Pfam" id="PF02699">
    <property type="entry name" value="YajC"/>
    <property type="match status" value="1"/>
</dbReference>
<evidence type="ECO:0000256" key="2">
    <source>
        <dbReference type="ARBA" id="ARBA00006742"/>
    </source>
</evidence>
<accession>A0A4R8WVE5</accession>
<evidence type="ECO:0000256" key="10">
    <source>
        <dbReference type="SAM" id="MobiDB-lite"/>
    </source>
</evidence>
<evidence type="ECO:0000256" key="3">
    <source>
        <dbReference type="ARBA" id="ARBA00022448"/>
    </source>
</evidence>
<keyword evidence="4" id="KW-1003">Cell membrane</keyword>
<keyword evidence="8" id="KW-0811">Translocation</keyword>
<evidence type="ECO:0000256" key="5">
    <source>
        <dbReference type="ARBA" id="ARBA00022692"/>
    </source>
</evidence>
<keyword evidence="9 11" id="KW-0472">Membrane</keyword>
<comment type="caution">
    <text evidence="12">The sequence shown here is derived from an EMBL/GenBank/DDBJ whole genome shotgun (WGS) entry which is preliminary data.</text>
</comment>
<feature type="transmembrane region" description="Helical" evidence="11">
    <location>
        <begin position="6"/>
        <end position="23"/>
    </location>
</feature>
<dbReference type="GO" id="GO:0005886">
    <property type="term" value="C:plasma membrane"/>
    <property type="evidence" value="ECO:0007669"/>
    <property type="project" value="UniProtKB-SubCell"/>
</dbReference>
<keyword evidence="13" id="KW-1185">Reference proteome</keyword>
<keyword evidence="7 11" id="KW-1133">Transmembrane helix</keyword>
<evidence type="ECO:0000256" key="4">
    <source>
        <dbReference type="ARBA" id="ARBA00022475"/>
    </source>
</evidence>
<dbReference type="NCBIfam" id="TIGR00739">
    <property type="entry name" value="yajC"/>
    <property type="match status" value="1"/>
</dbReference>
<dbReference type="AlphaFoldDB" id="A0A4R8WVE5"/>
<dbReference type="PANTHER" id="PTHR33909:SF1">
    <property type="entry name" value="SEC TRANSLOCON ACCESSORY COMPLEX SUBUNIT YAJC"/>
    <property type="match status" value="1"/>
</dbReference>
<dbReference type="SMART" id="SM01323">
    <property type="entry name" value="YajC"/>
    <property type="match status" value="1"/>
</dbReference>